<dbReference type="AlphaFoldDB" id="A0A9W6Y0G0"/>
<proteinExistence type="predicted"/>
<dbReference type="Gene3D" id="3.30.70.270">
    <property type="match status" value="1"/>
</dbReference>
<feature type="domain" description="Reverse transcriptase" evidence="2">
    <location>
        <begin position="222"/>
        <end position="299"/>
    </location>
</feature>
<reference evidence="3" key="1">
    <citation type="submission" date="2023-04" db="EMBL/GenBank/DDBJ databases">
        <title>Phytophthora fragariaefolia NBRC 109709.</title>
        <authorList>
            <person name="Ichikawa N."/>
            <person name="Sato H."/>
            <person name="Tonouchi N."/>
        </authorList>
    </citation>
    <scope>NUCLEOTIDE SEQUENCE</scope>
    <source>
        <strain evidence="3">NBRC 109709</strain>
    </source>
</reference>
<dbReference type="Pfam" id="PF00078">
    <property type="entry name" value="RVT_1"/>
    <property type="match status" value="1"/>
</dbReference>
<dbReference type="InterPro" id="IPR000477">
    <property type="entry name" value="RT_dom"/>
</dbReference>
<dbReference type="EMBL" id="BSXT01002957">
    <property type="protein sequence ID" value="GMF51825.1"/>
    <property type="molecule type" value="Genomic_DNA"/>
</dbReference>
<dbReference type="InterPro" id="IPR043502">
    <property type="entry name" value="DNA/RNA_pol_sf"/>
</dbReference>
<evidence type="ECO:0000256" key="1">
    <source>
        <dbReference type="SAM" id="MobiDB-lite"/>
    </source>
</evidence>
<dbReference type="SUPFAM" id="SSF56672">
    <property type="entry name" value="DNA/RNA polymerases"/>
    <property type="match status" value="1"/>
</dbReference>
<feature type="region of interest" description="Disordered" evidence="1">
    <location>
        <begin position="410"/>
        <end position="434"/>
    </location>
</feature>
<keyword evidence="4" id="KW-1185">Reference proteome</keyword>
<feature type="region of interest" description="Disordered" evidence="1">
    <location>
        <begin position="476"/>
        <end position="499"/>
    </location>
</feature>
<feature type="compositionally biased region" description="Low complexity" evidence="1">
    <location>
        <begin position="420"/>
        <end position="433"/>
    </location>
</feature>
<name>A0A9W6Y0G0_9STRA</name>
<dbReference type="Proteomes" id="UP001165121">
    <property type="component" value="Unassembled WGS sequence"/>
</dbReference>
<accession>A0A9W6Y0G0</accession>
<protein>
    <submittedName>
        <fullName evidence="3">Unnamed protein product</fullName>
    </submittedName>
</protein>
<evidence type="ECO:0000313" key="3">
    <source>
        <dbReference type="EMBL" id="GMF51825.1"/>
    </source>
</evidence>
<dbReference type="OrthoDB" id="126074at2759"/>
<evidence type="ECO:0000313" key="4">
    <source>
        <dbReference type="Proteomes" id="UP001165121"/>
    </source>
</evidence>
<dbReference type="PANTHER" id="PTHR24559">
    <property type="entry name" value="TRANSPOSON TY3-I GAG-POL POLYPROTEIN"/>
    <property type="match status" value="1"/>
</dbReference>
<comment type="caution">
    <text evidence="3">The sequence shown here is derived from an EMBL/GenBank/DDBJ whole genome shotgun (WGS) entry which is preliminary data.</text>
</comment>
<dbReference type="CDD" id="cd01647">
    <property type="entry name" value="RT_LTR"/>
    <property type="match status" value="1"/>
</dbReference>
<dbReference type="InterPro" id="IPR043128">
    <property type="entry name" value="Rev_trsase/Diguanyl_cyclase"/>
</dbReference>
<dbReference type="PANTHER" id="PTHR24559:SF444">
    <property type="entry name" value="REVERSE TRANSCRIPTASE DOMAIN-CONTAINING PROTEIN"/>
    <property type="match status" value="1"/>
</dbReference>
<gene>
    <name evidence="3" type="ORF">Pfra01_002108700</name>
</gene>
<organism evidence="3 4">
    <name type="scientific">Phytophthora fragariaefolia</name>
    <dbReference type="NCBI Taxonomy" id="1490495"/>
    <lineage>
        <taxon>Eukaryota</taxon>
        <taxon>Sar</taxon>
        <taxon>Stramenopiles</taxon>
        <taxon>Oomycota</taxon>
        <taxon>Peronosporomycetes</taxon>
        <taxon>Peronosporales</taxon>
        <taxon>Peronosporaceae</taxon>
        <taxon>Phytophthora</taxon>
    </lineage>
</organism>
<dbReference type="InterPro" id="IPR053134">
    <property type="entry name" value="RNA-dir_DNA_polymerase"/>
</dbReference>
<dbReference type="Gene3D" id="3.10.10.10">
    <property type="entry name" value="HIV Type 1 Reverse Transcriptase, subunit A, domain 1"/>
    <property type="match status" value="1"/>
</dbReference>
<evidence type="ECO:0000259" key="2">
    <source>
        <dbReference type="Pfam" id="PF00078"/>
    </source>
</evidence>
<sequence length="560" mass="61111">MDALGAFGAVIDVAERTMTLKSTQEVLALGVTAVQETYMTAMAVSVRLSPRGQALVMTNVIGEAADDATVLVEGSLGLHPTLCVSRTLCTVQKGQVIVEVCNASTDEYRIKKGTVVASMAVTPESAFESPLPPEERNPEEKHIERDVMASKPDIPSDKGVVADFPDSKLSEVQKTLFQEELNSFSDLIQQPYQVMGAEVEEYLDLGLIRPSNSPWASPVLMIRKPDGGIRFCIDYRRLNAVTGKDCYPMPLIDDILDVLGDAQLFSTMDIESGYWNVPMHENSVAKTAFTCKYGLYEWLQVVDWITEELDHETRRHLRDRELVSGLGDAQVPLLPRQTRVRRVRDHQALTWVFNPGNRTGNAKLARWAMELSKIQFNVHHKRGTAMGHVDGLSRLPMENVNALTMADLLNPERPNENGVPSSVGEPSEAAPEPEALRYASEPTEVETGETSATPVTPTSVDVLDWIRSLSWKKSGGVVDQGANSAATGRGPTLGSVPTPAYRADSAEVLCRERPADANRSLAGQCWTRPHRDCSGGAAPVCEHGVALLSPRLAFIAPGTD</sequence>